<reference evidence="2" key="1">
    <citation type="journal article" date="2011" name="MBio">
        <title>Novel metabolic attributes of the genus Cyanothece, comprising a group of unicellular nitrogen-fixing Cyanobacteria.</title>
        <authorList>
            <person name="Bandyopadhyay A."/>
            <person name="Elvitigala T."/>
            <person name="Welsh E."/>
            <person name="Stockel J."/>
            <person name="Liberton M."/>
            <person name="Min H."/>
            <person name="Sherman L.A."/>
            <person name="Pakrasi H.B."/>
        </authorList>
    </citation>
    <scope>NUCLEOTIDE SEQUENCE [LARGE SCALE GENOMIC DNA]</scope>
    <source>
        <strain evidence="2">PCC 8801</strain>
    </source>
</reference>
<dbReference type="STRING" id="41431.PCC8801_2083"/>
<proteinExistence type="predicted"/>
<evidence type="ECO:0000313" key="1">
    <source>
        <dbReference type="EMBL" id="ACK66115.1"/>
    </source>
</evidence>
<dbReference type="Proteomes" id="UP000008204">
    <property type="component" value="Chromosome"/>
</dbReference>
<dbReference type="HOGENOM" id="CLU_2989083_0_0_3"/>
<protein>
    <submittedName>
        <fullName evidence="1">Uncharacterized protein</fullName>
    </submittedName>
</protein>
<keyword evidence="2" id="KW-1185">Reference proteome</keyword>
<dbReference type="AlphaFoldDB" id="B7JZ38"/>
<organism evidence="1 2">
    <name type="scientific">Rippkaea orientalis (strain PCC 8801 / RF-1)</name>
    <name type="common">Cyanothece sp. (strain PCC 8801)</name>
    <dbReference type="NCBI Taxonomy" id="41431"/>
    <lineage>
        <taxon>Bacteria</taxon>
        <taxon>Bacillati</taxon>
        <taxon>Cyanobacteriota</taxon>
        <taxon>Cyanophyceae</taxon>
        <taxon>Oscillatoriophycideae</taxon>
        <taxon>Chroococcales</taxon>
        <taxon>Aphanothecaceae</taxon>
        <taxon>Rippkaea</taxon>
        <taxon>Rippkaea orientalis</taxon>
    </lineage>
</organism>
<gene>
    <name evidence="1" type="ordered locus">PCC8801_2083</name>
</gene>
<sequence>MRFSERYFERLEDNAAYILDKKRYLPIIEQLNSDPNSSHHCFEVDVYVLCQKNHKKT</sequence>
<dbReference type="KEGG" id="cyp:PCC8801_2083"/>
<dbReference type="EMBL" id="CP001287">
    <property type="protein sequence ID" value="ACK66115.1"/>
    <property type="molecule type" value="Genomic_DNA"/>
</dbReference>
<name>B7JZ38_RIPO1</name>
<dbReference type="RefSeq" id="WP_012595383.1">
    <property type="nucleotide sequence ID" value="NC_011726.1"/>
</dbReference>
<accession>B7JZ38</accession>
<evidence type="ECO:0000313" key="2">
    <source>
        <dbReference type="Proteomes" id="UP000008204"/>
    </source>
</evidence>